<keyword evidence="9" id="KW-1133">Transmembrane helix</keyword>
<evidence type="ECO:0000259" key="11">
    <source>
        <dbReference type="Pfam" id="PF07730"/>
    </source>
</evidence>
<keyword evidence="13" id="KW-1185">Reference proteome</keyword>
<dbReference type="EMBL" id="MCGQ01000005">
    <property type="protein sequence ID" value="OXY99601.1"/>
    <property type="molecule type" value="Genomic_DNA"/>
</dbReference>
<dbReference type="CDD" id="cd16917">
    <property type="entry name" value="HATPase_UhpB-NarQ-NarX-like"/>
    <property type="match status" value="1"/>
</dbReference>
<dbReference type="GO" id="GO:0016020">
    <property type="term" value="C:membrane"/>
    <property type="evidence" value="ECO:0007669"/>
    <property type="project" value="InterPro"/>
</dbReference>
<dbReference type="Pfam" id="PF02518">
    <property type="entry name" value="HATPase_c"/>
    <property type="match status" value="1"/>
</dbReference>
<dbReference type="InterPro" id="IPR011712">
    <property type="entry name" value="Sig_transdc_His_kin_sub3_dim/P"/>
</dbReference>
<keyword evidence="5" id="KW-0547">Nucleotide-binding</keyword>
<dbReference type="GO" id="GO:0046983">
    <property type="term" value="F:protein dimerization activity"/>
    <property type="evidence" value="ECO:0007669"/>
    <property type="project" value="InterPro"/>
</dbReference>
<evidence type="ECO:0000256" key="3">
    <source>
        <dbReference type="ARBA" id="ARBA00022553"/>
    </source>
</evidence>
<feature type="domain" description="Histidine kinase/HSP90-like ATPase" evidence="10">
    <location>
        <begin position="316"/>
        <end position="407"/>
    </location>
</feature>
<feature type="transmembrane region" description="Helical" evidence="9">
    <location>
        <begin position="44"/>
        <end position="64"/>
    </location>
</feature>
<feature type="domain" description="Signal transduction histidine kinase subgroup 3 dimerisation and phosphoacceptor" evidence="11">
    <location>
        <begin position="209"/>
        <end position="273"/>
    </location>
</feature>
<organism evidence="12 13">
    <name type="scientific">Streptomyces diastatochromogenes</name>
    <dbReference type="NCBI Taxonomy" id="42236"/>
    <lineage>
        <taxon>Bacteria</taxon>
        <taxon>Bacillati</taxon>
        <taxon>Actinomycetota</taxon>
        <taxon>Actinomycetes</taxon>
        <taxon>Kitasatosporales</taxon>
        <taxon>Streptomycetaceae</taxon>
        <taxon>Streptomyces</taxon>
    </lineage>
</organism>
<evidence type="ECO:0000256" key="9">
    <source>
        <dbReference type="SAM" id="Phobius"/>
    </source>
</evidence>
<accession>A0A233SVD1</accession>
<evidence type="ECO:0000256" key="1">
    <source>
        <dbReference type="ARBA" id="ARBA00000085"/>
    </source>
</evidence>
<evidence type="ECO:0000256" key="4">
    <source>
        <dbReference type="ARBA" id="ARBA00022679"/>
    </source>
</evidence>
<protein>
    <recommendedName>
        <fullName evidence="2">histidine kinase</fullName>
        <ecNumber evidence="2">2.7.13.3</ecNumber>
    </recommendedName>
</protein>
<comment type="catalytic activity">
    <reaction evidence="1">
        <text>ATP + protein L-histidine = ADP + protein N-phospho-L-histidine.</text>
        <dbReference type="EC" id="2.7.13.3"/>
    </reaction>
</comment>
<dbReference type="SUPFAM" id="SSF55874">
    <property type="entry name" value="ATPase domain of HSP90 chaperone/DNA topoisomerase II/histidine kinase"/>
    <property type="match status" value="1"/>
</dbReference>
<dbReference type="AlphaFoldDB" id="A0A233SVD1"/>
<dbReference type="RefSeq" id="WP_279635442.1">
    <property type="nucleotide sequence ID" value="NZ_MCGQ01000005.1"/>
</dbReference>
<keyword evidence="9" id="KW-0472">Membrane</keyword>
<dbReference type="Pfam" id="PF07730">
    <property type="entry name" value="HisKA_3"/>
    <property type="match status" value="1"/>
</dbReference>
<keyword evidence="7" id="KW-0067">ATP-binding</keyword>
<dbReference type="Gene3D" id="3.30.565.10">
    <property type="entry name" value="Histidine kinase-like ATPase, C-terminal domain"/>
    <property type="match status" value="1"/>
</dbReference>
<keyword evidence="6" id="KW-0418">Kinase</keyword>
<gene>
    <name evidence="12" type="ORF">BEK98_02875</name>
</gene>
<evidence type="ECO:0000313" key="12">
    <source>
        <dbReference type="EMBL" id="OXY99601.1"/>
    </source>
</evidence>
<evidence type="ECO:0000259" key="10">
    <source>
        <dbReference type="Pfam" id="PF02518"/>
    </source>
</evidence>
<dbReference type="EC" id="2.7.13.3" evidence="2"/>
<evidence type="ECO:0000256" key="6">
    <source>
        <dbReference type="ARBA" id="ARBA00022777"/>
    </source>
</evidence>
<evidence type="ECO:0000256" key="2">
    <source>
        <dbReference type="ARBA" id="ARBA00012438"/>
    </source>
</evidence>
<dbReference type="Gene3D" id="1.20.5.1930">
    <property type="match status" value="1"/>
</dbReference>
<comment type="caution">
    <text evidence="12">The sequence shown here is derived from an EMBL/GenBank/DDBJ whole genome shotgun (WGS) entry which is preliminary data.</text>
</comment>
<evidence type="ECO:0000256" key="7">
    <source>
        <dbReference type="ARBA" id="ARBA00022840"/>
    </source>
</evidence>
<evidence type="ECO:0000313" key="13">
    <source>
        <dbReference type="Proteomes" id="UP000215483"/>
    </source>
</evidence>
<dbReference type="PANTHER" id="PTHR24421:SF10">
    <property type="entry name" value="NITRATE_NITRITE SENSOR PROTEIN NARQ"/>
    <property type="match status" value="1"/>
</dbReference>
<keyword evidence="8" id="KW-0902">Two-component regulatory system</keyword>
<evidence type="ECO:0000256" key="8">
    <source>
        <dbReference type="ARBA" id="ARBA00023012"/>
    </source>
</evidence>
<dbReference type="InterPro" id="IPR003594">
    <property type="entry name" value="HATPase_dom"/>
</dbReference>
<dbReference type="PANTHER" id="PTHR24421">
    <property type="entry name" value="NITRATE/NITRITE SENSOR PROTEIN NARX-RELATED"/>
    <property type="match status" value="1"/>
</dbReference>
<reference evidence="12 13" key="1">
    <citation type="submission" date="2016-07" db="EMBL/GenBank/DDBJ databases">
        <title>Draft genome of Streptomyces diastatochromogenes.</title>
        <authorList>
            <person name="Podduturi R."/>
            <person name="Lukassen M.B."/>
            <person name="Clausen N."/>
            <person name="Nielsen J.L."/>
            <person name="Jorgensen N.O."/>
        </authorList>
    </citation>
    <scope>NUCLEOTIDE SEQUENCE [LARGE SCALE GENOMIC DNA]</scope>
    <source>
        <strain evidence="12 13">DSM 40608</strain>
    </source>
</reference>
<keyword evidence="3" id="KW-0597">Phosphoprotein</keyword>
<dbReference type="Proteomes" id="UP000215483">
    <property type="component" value="Unassembled WGS sequence"/>
</dbReference>
<dbReference type="InterPro" id="IPR050482">
    <property type="entry name" value="Sensor_HK_TwoCompSys"/>
</dbReference>
<dbReference type="GO" id="GO:0005524">
    <property type="term" value="F:ATP binding"/>
    <property type="evidence" value="ECO:0007669"/>
    <property type="project" value="UniProtKB-KW"/>
</dbReference>
<feature type="transmembrane region" description="Helical" evidence="9">
    <location>
        <begin position="102"/>
        <end position="125"/>
    </location>
</feature>
<keyword evidence="4" id="KW-0808">Transferase</keyword>
<keyword evidence="9" id="KW-0812">Transmembrane</keyword>
<proteinExistence type="predicted"/>
<evidence type="ECO:0000256" key="5">
    <source>
        <dbReference type="ARBA" id="ARBA00022741"/>
    </source>
</evidence>
<dbReference type="InterPro" id="IPR036890">
    <property type="entry name" value="HATPase_C_sf"/>
</dbReference>
<feature type="transmembrane region" description="Helical" evidence="9">
    <location>
        <begin position="157"/>
        <end position="180"/>
    </location>
</feature>
<dbReference type="GO" id="GO:0000155">
    <property type="term" value="F:phosphorelay sensor kinase activity"/>
    <property type="evidence" value="ECO:0007669"/>
    <property type="project" value="InterPro"/>
</dbReference>
<name>A0A233SVD1_STRDA</name>
<sequence length="411" mass="43014">MRTVIRTAMVRAWWRGWLFSLAGALLALPPLAVALVSAPPGRPAALRVAGFALGFAVVVAVMALPGAARRGCVRLVNGLLAAGVPAPLEPARSPWAGRLRTAAWLLLHLTVGPAVAFLTLLWMFAGLTLPAAWLGDGGDVAVLVGTVPAPHGWRGAWTLPAGALCLATAGCLAAWSAAALRRAARLLLGHGPAERLADAEERMRTLAVRNRLAQDLHDSIGHTLTSSTIQAAAALELWEQDPEAARRAVSTIEETSRAAMDDLDHVVGILREEPGTARPQATLADLGTLAGQVRAAGASLTLETEGDLARVPATVSREAYRIVQEALTNALKHGTGTGIRVRAAVREGRLRLEVTNPAVTPADPDGLPGRRGHGLAGIEERVGLLRGAMSAGPARDGRWHVDVDLPLRSSP</sequence>